<reference evidence="2" key="1">
    <citation type="journal article" date="2023" name="PLoS Negl. Trop. Dis.">
        <title>A genome sequence for Biomphalaria pfeifferi, the major vector snail for the human-infecting parasite Schistosoma mansoni.</title>
        <authorList>
            <person name="Bu L."/>
            <person name="Lu L."/>
            <person name="Laidemitt M.R."/>
            <person name="Zhang S.M."/>
            <person name="Mutuku M."/>
            <person name="Mkoji G."/>
            <person name="Steinauer M."/>
            <person name="Loker E.S."/>
        </authorList>
    </citation>
    <scope>NUCLEOTIDE SEQUENCE</scope>
    <source>
        <strain evidence="2">KasaAsao</strain>
    </source>
</reference>
<comment type="caution">
    <text evidence="2">The sequence shown here is derived from an EMBL/GenBank/DDBJ whole genome shotgun (WGS) entry which is preliminary data.</text>
</comment>
<evidence type="ECO:0000256" key="1">
    <source>
        <dbReference type="SAM" id="MobiDB-lite"/>
    </source>
</evidence>
<name>A0AAD8FH00_BIOPF</name>
<feature type="compositionally biased region" description="Basic and acidic residues" evidence="1">
    <location>
        <begin position="55"/>
        <end position="75"/>
    </location>
</feature>
<keyword evidence="3" id="KW-1185">Reference proteome</keyword>
<evidence type="ECO:0000313" key="3">
    <source>
        <dbReference type="Proteomes" id="UP001233172"/>
    </source>
</evidence>
<accession>A0AAD8FH00</accession>
<protein>
    <submittedName>
        <fullName evidence="2">Uncharacterized protein</fullName>
    </submittedName>
</protein>
<organism evidence="2 3">
    <name type="scientific">Biomphalaria pfeifferi</name>
    <name type="common">Bloodfluke planorb</name>
    <name type="synonym">Freshwater snail</name>
    <dbReference type="NCBI Taxonomy" id="112525"/>
    <lineage>
        <taxon>Eukaryota</taxon>
        <taxon>Metazoa</taxon>
        <taxon>Spiralia</taxon>
        <taxon>Lophotrochozoa</taxon>
        <taxon>Mollusca</taxon>
        <taxon>Gastropoda</taxon>
        <taxon>Heterobranchia</taxon>
        <taxon>Euthyneura</taxon>
        <taxon>Panpulmonata</taxon>
        <taxon>Hygrophila</taxon>
        <taxon>Lymnaeoidea</taxon>
        <taxon>Planorbidae</taxon>
        <taxon>Biomphalaria</taxon>
    </lineage>
</organism>
<feature type="region of interest" description="Disordered" evidence="1">
    <location>
        <begin position="54"/>
        <end position="102"/>
    </location>
</feature>
<proteinExistence type="predicted"/>
<evidence type="ECO:0000313" key="2">
    <source>
        <dbReference type="EMBL" id="KAK0064040.1"/>
    </source>
</evidence>
<dbReference type="EMBL" id="JASAOG010000019">
    <property type="protein sequence ID" value="KAK0064040.1"/>
    <property type="molecule type" value="Genomic_DNA"/>
</dbReference>
<sequence length="121" mass="13553">MQVYFEKIQHGDTTAAQRKSSASVVWQLCAFSSEPQWCQVDWLKREIFGVGEGGQRIKEHQMGNRERGRQTRRGEGGCGSGALTSSFSTQSKIPRSKLSKDSKYLDQLSGPIALDEKNMQI</sequence>
<feature type="compositionally biased region" description="Polar residues" evidence="1">
    <location>
        <begin position="82"/>
        <end position="93"/>
    </location>
</feature>
<dbReference type="AlphaFoldDB" id="A0AAD8FH00"/>
<reference evidence="2" key="2">
    <citation type="submission" date="2023-04" db="EMBL/GenBank/DDBJ databases">
        <authorList>
            <person name="Bu L."/>
            <person name="Lu L."/>
            <person name="Laidemitt M.R."/>
            <person name="Zhang S.M."/>
            <person name="Mutuku M."/>
            <person name="Mkoji G."/>
            <person name="Steinauer M."/>
            <person name="Loker E.S."/>
        </authorList>
    </citation>
    <scope>NUCLEOTIDE SEQUENCE</scope>
    <source>
        <strain evidence="2">KasaAsao</strain>
        <tissue evidence="2">Whole Snail</tissue>
    </source>
</reference>
<dbReference type="Proteomes" id="UP001233172">
    <property type="component" value="Unassembled WGS sequence"/>
</dbReference>
<gene>
    <name evidence="2" type="ORF">Bpfe_006725</name>
</gene>